<proteinExistence type="predicted"/>
<keyword evidence="1" id="KW-1133">Transmembrane helix</keyword>
<organism evidence="2 3">
    <name type="scientific">Arcticibacter svalbardensis MN12-7</name>
    <dbReference type="NCBI Taxonomy" id="1150600"/>
    <lineage>
        <taxon>Bacteria</taxon>
        <taxon>Pseudomonadati</taxon>
        <taxon>Bacteroidota</taxon>
        <taxon>Sphingobacteriia</taxon>
        <taxon>Sphingobacteriales</taxon>
        <taxon>Sphingobacteriaceae</taxon>
        <taxon>Arcticibacter</taxon>
    </lineage>
</organism>
<keyword evidence="3" id="KW-1185">Reference proteome</keyword>
<gene>
    <name evidence="2" type="ORF">ADIARSV_4146</name>
</gene>
<dbReference type="RefSeq" id="WP_016197364.1">
    <property type="nucleotide sequence ID" value="NZ_AQPN01000145.1"/>
</dbReference>
<dbReference type="STRING" id="1150600.ADIARSV_4146"/>
<feature type="transmembrane region" description="Helical" evidence="1">
    <location>
        <begin position="20"/>
        <end position="38"/>
    </location>
</feature>
<sequence length="160" mass="18274">MINQATFTEKQYLGRDFNRISIRITMALFCFGAYYLSAQKQNTAELLLMVGAGILVGSVLMLFMVHYRTTIKNKSIIIDGLWTTRLVKIDLNSIVKVARTKYSHYIVNNPVYNLHSKGKIRFYAGGKEALSLIDRDGLEYLIGTQHPEEFEEAVKKEMNS</sequence>
<accession>R9GUP9</accession>
<evidence type="ECO:0000256" key="1">
    <source>
        <dbReference type="SAM" id="Phobius"/>
    </source>
</evidence>
<comment type="caution">
    <text evidence="2">The sequence shown here is derived from an EMBL/GenBank/DDBJ whole genome shotgun (WGS) entry which is preliminary data.</text>
</comment>
<dbReference type="OrthoDB" id="706367at2"/>
<evidence type="ECO:0008006" key="4">
    <source>
        <dbReference type="Google" id="ProtNLM"/>
    </source>
</evidence>
<keyword evidence="1" id="KW-0812">Transmembrane</keyword>
<protein>
    <recommendedName>
        <fullName evidence="4">PH domain-containing protein</fullName>
    </recommendedName>
</protein>
<dbReference type="eggNOG" id="ENOG5030PWI">
    <property type="taxonomic scope" value="Bacteria"/>
</dbReference>
<feature type="transmembrane region" description="Helical" evidence="1">
    <location>
        <begin position="44"/>
        <end position="65"/>
    </location>
</feature>
<evidence type="ECO:0000313" key="3">
    <source>
        <dbReference type="Proteomes" id="UP000014174"/>
    </source>
</evidence>
<dbReference type="EMBL" id="AQPN01000145">
    <property type="protein sequence ID" value="EOR92634.1"/>
    <property type="molecule type" value="Genomic_DNA"/>
</dbReference>
<name>R9GUP9_9SPHI</name>
<keyword evidence="1" id="KW-0472">Membrane</keyword>
<dbReference type="PATRIC" id="fig|1150600.3.peg.4104"/>
<dbReference type="Proteomes" id="UP000014174">
    <property type="component" value="Unassembled WGS sequence"/>
</dbReference>
<reference evidence="2 3" key="1">
    <citation type="journal article" date="2013" name="Genome Announc.">
        <title>Draft Genome Sequence of Arcticibacter svalbardensis Strain MN12-7T, a Member of the Family Sphingobacteriaceae Isolated from an Arctic Soil Sample.</title>
        <authorList>
            <person name="Shivaji S."/>
            <person name="Ara S."/>
            <person name="Prasad S."/>
            <person name="Manasa B.P."/>
            <person name="Begum Z."/>
            <person name="Singh A."/>
            <person name="Kumar Pinnaka A."/>
        </authorList>
    </citation>
    <scope>NUCLEOTIDE SEQUENCE [LARGE SCALE GENOMIC DNA]</scope>
    <source>
        <strain evidence="2 3">MN12-7</strain>
    </source>
</reference>
<dbReference type="AlphaFoldDB" id="R9GUP9"/>
<evidence type="ECO:0000313" key="2">
    <source>
        <dbReference type="EMBL" id="EOR92634.1"/>
    </source>
</evidence>